<dbReference type="RefSeq" id="WP_379047426.1">
    <property type="nucleotide sequence ID" value="NZ_JBHSKW010000067.1"/>
</dbReference>
<proteinExistence type="predicted"/>
<dbReference type="Gene3D" id="6.10.340.10">
    <property type="match status" value="1"/>
</dbReference>
<keyword evidence="1" id="KW-0472">Membrane</keyword>
<evidence type="ECO:0000256" key="1">
    <source>
        <dbReference type="SAM" id="Phobius"/>
    </source>
</evidence>
<evidence type="ECO:0008006" key="4">
    <source>
        <dbReference type="Google" id="ProtNLM"/>
    </source>
</evidence>
<keyword evidence="1" id="KW-1133">Transmembrane helix</keyword>
<comment type="caution">
    <text evidence="2">The sequence shown here is derived from an EMBL/GenBank/DDBJ whole genome shotgun (WGS) entry which is preliminary data.</text>
</comment>
<dbReference type="Proteomes" id="UP001597546">
    <property type="component" value="Unassembled WGS sequence"/>
</dbReference>
<sequence>MSNIYYTLSKIPVIKNNYSLKFLFVAFIGIHIPLISLIILLINSPSTEISKSLIFIIALVFTLIATTITLYILNGLLKPLNISKNALNNYLNNSHLPQLPTIYKDEVGVLMHSLQKTITFLDAHIKETRNYNFSFAQFKNSA</sequence>
<protein>
    <recommendedName>
        <fullName evidence="4">HAMP domain-containing protein</fullName>
    </recommendedName>
</protein>
<accession>A0ABW5TTM2</accession>
<keyword evidence="1" id="KW-0812">Transmembrane</keyword>
<name>A0ABW5TTM2_9SPHI</name>
<evidence type="ECO:0000313" key="2">
    <source>
        <dbReference type="EMBL" id="MFD2731481.1"/>
    </source>
</evidence>
<feature type="transmembrane region" description="Helical" evidence="1">
    <location>
        <begin position="54"/>
        <end position="77"/>
    </location>
</feature>
<evidence type="ECO:0000313" key="3">
    <source>
        <dbReference type="Proteomes" id="UP001597546"/>
    </source>
</evidence>
<organism evidence="2 3">
    <name type="scientific">Pedobacter alpinus</name>
    <dbReference type="NCBI Taxonomy" id="1590643"/>
    <lineage>
        <taxon>Bacteria</taxon>
        <taxon>Pseudomonadati</taxon>
        <taxon>Bacteroidota</taxon>
        <taxon>Sphingobacteriia</taxon>
        <taxon>Sphingobacteriales</taxon>
        <taxon>Sphingobacteriaceae</taxon>
        <taxon>Pedobacter</taxon>
    </lineage>
</organism>
<reference evidence="3" key="1">
    <citation type="journal article" date="2019" name="Int. J. Syst. Evol. Microbiol.">
        <title>The Global Catalogue of Microorganisms (GCM) 10K type strain sequencing project: providing services to taxonomists for standard genome sequencing and annotation.</title>
        <authorList>
            <consortium name="The Broad Institute Genomics Platform"/>
            <consortium name="The Broad Institute Genome Sequencing Center for Infectious Disease"/>
            <person name="Wu L."/>
            <person name="Ma J."/>
        </authorList>
    </citation>
    <scope>NUCLEOTIDE SEQUENCE [LARGE SCALE GENOMIC DNA]</scope>
    <source>
        <strain evidence="3">KCTC 42456</strain>
    </source>
</reference>
<feature type="transmembrane region" description="Helical" evidence="1">
    <location>
        <begin position="20"/>
        <end position="42"/>
    </location>
</feature>
<keyword evidence="3" id="KW-1185">Reference proteome</keyword>
<gene>
    <name evidence="2" type="ORF">ACFSSE_07170</name>
</gene>
<dbReference type="EMBL" id="JBHULV010000023">
    <property type="protein sequence ID" value="MFD2731481.1"/>
    <property type="molecule type" value="Genomic_DNA"/>
</dbReference>